<dbReference type="PANTHER" id="PTHR34047:SF7">
    <property type="entry name" value="RNA-DIRECTED DNA POLYMERASE"/>
    <property type="match status" value="1"/>
</dbReference>
<keyword evidence="12" id="KW-1185">Reference proteome</keyword>
<dbReference type="NCBIfam" id="NF038233">
    <property type="entry name" value="retron_St85_RT"/>
    <property type="match status" value="1"/>
</dbReference>
<keyword evidence="7" id="KW-0051">Antiviral defense</keyword>
<gene>
    <name evidence="11" type="ORF">UABAM_02943</name>
</gene>
<dbReference type="PRINTS" id="PR00866">
    <property type="entry name" value="RNADNAPOLMS"/>
</dbReference>
<dbReference type="InterPro" id="IPR043502">
    <property type="entry name" value="DNA/RNA_pol_sf"/>
</dbReference>
<evidence type="ECO:0000256" key="3">
    <source>
        <dbReference type="ARBA" id="ARBA00022695"/>
    </source>
</evidence>
<name>A0A5S9F4T9_UABAM</name>
<comment type="similarity">
    <text evidence="8">Belongs to the bacterial reverse transcriptase family.</text>
</comment>
<keyword evidence="5" id="KW-0460">Magnesium</keyword>
<evidence type="ECO:0000313" key="12">
    <source>
        <dbReference type="Proteomes" id="UP000326354"/>
    </source>
</evidence>
<dbReference type="Pfam" id="PF00078">
    <property type="entry name" value="RVT_1"/>
    <property type="match status" value="1"/>
</dbReference>
<dbReference type="EMBL" id="AP019860">
    <property type="protein sequence ID" value="BBM84582.1"/>
    <property type="molecule type" value="Genomic_DNA"/>
</dbReference>
<comment type="catalytic activity">
    <reaction evidence="9">
        <text>DNA(n) + a 2'-deoxyribonucleoside 5'-triphosphate = DNA(n+1) + diphosphate</text>
        <dbReference type="Rhea" id="RHEA:22508"/>
        <dbReference type="Rhea" id="RHEA-COMP:17339"/>
        <dbReference type="Rhea" id="RHEA-COMP:17340"/>
        <dbReference type="ChEBI" id="CHEBI:33019"/>
        <dbReference type="ChEBI" id="CHEBI:61560"/>
        <dbReference type="ChEBI" id="CHEBI:173112"/>
        <dbReference type="EC" id="2.7.7.49"/>
    </reaction>
</comment>
<dbReference type="EC" id="2.7.7.49" evidence="1"/>
<sequence>MTDLLKLWQEIEAAGNIDNYIEQQLVKNGYLVERRDTDDMSKKELDRYKKQLKQEAKAKKELKKKTWLAYKASHIVHVGEGIFWNDGANFDQWDHLRAEEQTSANELPPLDSPKELAKTMGITIEELRWFTYHRDDAKKIHYRRFTIPKRSGGERNIWAPLPKLKELQRWILREIAEKLPIHGASHGFVAGRSILSNAAVHNNSHIVVRMDLKDFFPTLTFPRVKGIFRHAGYREQIATLLALICTEAPREVIQHEGELHYLSLGPRCLPQGAPTSPALSNVASLKLDRRLSGLAKKLGWRYTRYADDLTFSLPEKYKKGNSQLGALLKSVPNIVSDEGFEINRKKTWVARKGGRQCVTGLVVNGKEMPRVPRKKQREIRSAIHNLQQGKGLREGETIEQILGYVAFIYMSQPDKGKKLLEKIGNIKLQ</sequence>
<dbReference type="InterPro" id="IPR000477">
    <property type="entry name" value="RT_dom"/>
</dbReference>
<dbReference type="GO" id="GO:0051607">
    <property type="term" value="P:defense response to virus"/>
    <property type="evidence" value="ECO:0007669"/>
    <property type="project" value="UniProtKB-KW"/>
</dbReference>
<evidence type="ECO:0000256" key="7">
    <source>
        <dbReference type="ARBA" id="ARBA00023118"/>
    </source>
</evidence>
<dbReference type="GO" id="GO:0046872">
    <property type="term" value="F:metal ion binding"/>
    <property type="evidence" value="ECO:0007669"/>
    <property type="project" value="UniProtKB-KW"/>
</dbReference>
<dbReference type="InterPro" id="IPR000123">
    <property type="entry name" value="Reverse_transcriptase_msDNA"/>
</dbReference>
<evidence type="ECO:0000256" key="5">
    <source>
        <dbReference type="ARBA" id="ARBA00022842"/>
    </source>
</evidence>
<dbReference type="PANTHER" id="PTHR34047">
    <property type="entry name" value="NUCLEAR INTRON MATURASE 1, MITOCHONDRIAL-RELATED"/>
    <property type="match status" value="1"/>
</dbReference>
<dbReference type="GO" id="GO:0003723">
    <property type="term" value="F:RNA binding"/>
    <property type="evidence" value="ECO:0007669"/>
    <property type="project" value="InterPro"/>
</dbReference>
<dbReference type="Proteomes" id="UP000326354">
    <property type="component" value="Chromosome"/>
</dbReference>
<evidence type="ECO:0000256" key="4">
    <source>
        <dbReference type="ARBA" id="ARBA00022723"/>
    </source>
</evidence>
<dbReference type="SUPFAM" id="SSF56672">
    <property type="entry name" value="DNA/RNA polymerases"/>
    <property type="match status" value="1"/>
</dbReference>
<dbReference type="CDD" id="cd03487">
    <property type="entry name" value="RT_Bac_retron_II"/>
    <property type="match status" value="1"/>
</dbReference>
<evidence type="ECO:0000259" key="10">
    <source>
        <dbReference type="PROSITE" id="PS50878"/>
    </source>
</evidence>
<reference evidence="11 12" key="1">
    <citation type="submission" date="2019-08" db="EMBL/GenBank/DDBJ databases">
        <title>Complete genome sequence of Candidatus Uab amorphum.</title>
        <authorList>
            <person name="Shiratori T."/>
            <person name="Suzuki S."/>
            <person name="Kakizawa Y."/>
            <person name="Ishida K."/>
        </authorList>
    </citation>
    <scope>NUCLEOTIDE SEQUENCE [LARGE SCALE GENOMIC DNA]</scope>
    <source>
        <strain evidence="11 12">SRT547</strain>
    </source>
</reference>
<evidence type="ECO:0000256" key="2">
    <source>
        <dbReference type="ARBA" id="ARBA00022679"/>
    </source>
</evidence>
<evidence type="ECO:0000256" key="1">
    <source>
        <dbReference type="ARBA" id="ARBA00012493"/>
    </source>
</evidence>
<feature type="domain" description="Reverse transcriptase" evidence="10">
    <location>
        <begin position="128"/>
        <end position="363"/>
    </location>
</feature>
<dbReference type="RefSeq" id="WP_151968727.1">
    <property type="nucleotide sequence ID" value="NZ_AP019860.1"/>
</dbReference>
<dbReference type="InterPro" id="IPR051083">
    <property type="entry name" value="GrpII_Intron_Splice-Mob/Def"/>
</dbReference>
<keyword evidence="2" id="KW-0808">Transferase</keyword>
<dbReference type="OrthoDB" id="9788687at2"/>
<organism evidence="11 12">
    <name type="scientific">Uabimicrobium amorphum</name>
    <dbReference type="NCBI Taxonomy" id="2596890"/>
    <lineage>
        <taxon>Bacteria</taxon>
        <taxon>Pseudomonadati</taxon>
        <taxon>Planctomycetota</taxon>
        <taxon>Candidatus Uabimicrobiia</taxon>
        <taxon>Candidatus Uabimicrobiales</taxon>
        <taxon>Candidatus Uabimicrobiaceae</taxon>
        <taxon>Candidatus Uabimicrobium</taxon>
    </lineage>
</organism>
<dbReference type="KEGG" id="uam:UABAM_02943"/>
<accession>A0A5S9F4T9</accession>
<evidence type="ECO:0000256" key="8">
    <source>
        <dbReference type="ARBA" id="ARBA00034120"/>
    </source>
</evidence>
<evidence type="ECO:0000256" key="6">
    <source>
        <dbReference type="ARBA" id="ARBA00022918"/>
    </source>
</evidence>
<keyword evidence="3" id="KW-0548">Nucleotidyltransferase</keyword>
<evidence type="ECO:0000313" key="11">
    <source>
        <dbReference type="EMBL" id="BBM84582.1"/>
    </source>
</evidence>
<keyword evidence="4" id="KW-0479">Metal-binding</keyword>
<evidence type="ECO:0000256" key="9">
    <source>
        <dbReference type="ARBA" id="ARBA00048173"/>
    </source>
</evidence>
<protein>
    <recommendedName>
        <fullName evidence="1">RNA-directed DNA polymerase</fullName>
        <ecNumber evidence="1">2.7.7.49</ecNumber>
    </recommendedName>
</protein>
<keyword evidence="6 11" id="KW-0695">RNA-directed DNA polymerase</keyword>
<dbReference type="PROSITE" id="PS50878">
    <property type="entry name" value="RT_POL"/>
    <property type="match status" value="1"/>
</dbReference>
<dbReference type="GO" id="GO:0003964">
    <property type="term" value="F:RNA-directed DNA polymerase activity"/>
    <property type="evidence" value="ECO:0007669"/>
    <property type="project" value="UniProtKB-KW"/>
</dbReference>
<proteinExistence type="inferred from homology"/>
<dbReference type="AlphaFoldDB" id="A0A5S9F4T9"/>